<dbReference type="AlphaFoldDB" id="A0AAN6QB70"/>
<feature type="coiled-coil region" evidence="1">
    <location>
        <begin position="1"/>
        <end position="35"/>
    </location>
</feature>
<dbReference type="EMBL" id="MU853393">
    <property type="protein sequence ID" value="KAK4106982.1"/>
    <property type="molecule type" value="Genomic_DNA"/>
</dbReference>
<evidence type="ECO:0000256" key="1">
    <source>
        <dbReference type="SAM" id="Coils"/>
    </source>
</evidence>
<reference evidence="4" key="1">
    <citation type="journal article" date="2023" name="Mol. Phylogenet. Evol.">
        <title>Genome-scale phylogeny and comparative genomics of the fungal order Sordariales.</title>
        <authorList>
            <person name="Hensen N."/>
            <person name="Bonometti L."/>
            <person name="Westerberg I."/>
            <person name="Brannstrom I.O."/>
            <person name="Guillou S."/>
            <person name="Cros-Aarteil S."/>
            <person name="Calhoun S."/>
            <person name="Haridas S."/>
            <person name="Kuo A."/>
            <person name="Mondo S."/>
            <person name="Pangilinan J."/>
            <person name="Riley R."/>
            <person name="LaButti K."/>
            <person name="Andreopoulos B."/>
            <person name="Lipzen A."/>
            <person name="Chen C."/>
            <person name="Yan M."/>
            <person name="Daum C."/>
            <person name="Ng V."/>
            <person name="Clum A."/>
            <person name="Steindorff A."/>
            <person name="Ohm R.A."/>
            <person name="Martin F."/>
            <person name="Silar P."/>
            <person name="Natvig D.O."/>
            <person name="Lalanne C."/>
            <person name="Gautier V."/>
            <person name="Ament-Velasquez S.L."/>
            <person name="Kruys A."/>
            <person name="Hutchinson M.I."/>
            <person name="Powell A.J."/>
            <person name="Barry K."/>
            <person name="Miller A.N."/>
            <person name="Grigoriev I.V."/>
            <person name="Debuchy R."/>
            <person name="Gladieux P."/>
            <person name="Hiltunen Thoren M."/>
            <person name="Johannesson H."/>
        </authorList>
    </citation>
    <scope>NUCLEOTIDE SEQUENCE</scope>
    <source>
        <strain evidence="4">CBS 508.74</strain>
    </source>
</reference>
<evidence type="ECO:0000313" key="5">
    <source>
        <dbReference type="Proteomes" id="UP001302812"/>
    </source>
</evidence>
<gene>
    <name evidence="4" type="ORF">N656DRAFT_720993</name>
    <name evidence="3" type="ORF">N656DRAFT_720998</name>
</gene>
<dbReference type="InterPro" id="IPR032549">
    <property type="entry name" value="DUF4939"/>
</dbReference>
<comment type="caution">
    <text evidence="4">The sequence shown here is derived from an EMBL/GenBank/DDBJ whole genome shotgun (WGS) entry which is preliminary data.</text>
</comment>
<dbReference type="GeneID" id="89936605"/>
<dbReference type="Pfam" id="PF16297">
    <property type="entry name" value="DUF4939"/>
    <property type="match status" value="1"/>
</dbReference>
<dbReference type="Proteomes" id="UP001302812">
    <property type="component" value="Unassembled WGS sequence"/>
</dbReference>
<accession>A0AAN6QB70</accession>
<keyword evidence="1" id="KW-0175">Coiled coil</keyword>
<protein>
    <recommendedName>
        <fullName evidence="2">DUF4939 domain-containing protein</fullName>
    </recommendedName>
</protein>
<feature type="domain" description="DUF4939" evidence="2">
    <location>
        <begin position="20"/>
        <end position="93"/>
    </location>
</feature>
<organism evidence="4 5">
    <name type="scientific">Canariomyces notabilis</name>
    <dbReference type="NCBI Taxonomy" id="2074819"/>
    <lineage>
        <taxon>Eukaryota</taxon>
        <taxon>Fungi</taxon>
        <taxon>Dikarya</taxon>
        <taxon>Ascomycota</taxon>
        <taxon>Pezizomycotina</taxon>
        <taxon>Sordariomycetes</taxon>
        <taxon>Sordariomycetidae</taxon>
        <taxon>Sordariales</taxon>
        <taxon>Chaetomiaceae</taxon>
        <taxon>Canariomyces</taxon>
    </lineage>
</organism>
<sequence>MAQVQQLLAQTNNRIAQLEAENAQLRNAAVTKAKLEAPPKYGGNKEDLAGWLVQMQAYLLYYTERFANEASKVAFAASRLEGKALKWFEPTLKDFLKNPDRDDQEDFTQHVFQRYERFEEEIHKVFGEVDEKLHA</sequence>
<keyword evidence="5" id="KW-1185">Reference proteome</keyword>
<reference evidence="4" key="2">
    <citation type="submission" date="2023-05" db="EMBL/GenBank/DDBJ databases">
        <authorList>
            <consortium name="Lawrence Berkeley National Laboratory"/>
            <person name="Steindorff A."/>
            <person name="Hensen N."/>
            <person name="Bonometti L."/>
            <person name="Westerberg I."/>
            <person name="Brannstrom I.O."/>
            <person name="Guillou S."/>
            <person name="Cros-Aarteil S."/>
            <person name="Calhoun S."/>
            <person name="Haridas S."/>
            <person name="Kuo A."/>
            <person name="Mondo S."/>
            <person name="Pangilinan J."/>
            <person name="Riley R."/>
            <person name="Labutti K."/>
            <person name="Andreopoulos B."/>
            <person name="Lipzen A."/>
            <person name="Chen C."/>
            <person name="Yanf M."/>
            <person name="Daum C."/>
            <person name="Ng V."/>
            <person name="Clum A."/>
            <person name="Ohm R."/>
            <person name="Martin F."/>
            <person name="Silar P."/>
            <person name="Natvig D."/>
            <person name="Lalanne C."/>
            <person name="Gautier V."/>
            <person name="Ament-Velasquez S.L."/>
            <person name="Kruys A."/>
            <person name="Hutchinson M.I."/>
            <person name="Powell A.J."/>
            <person name="Barry K."/>
            <person name="Miller A.N."/>
            <person name="Grigoriev I.V."/>
            <person name="Debuchy R."/>
            <person name="Gladieux P."/>
            <person name="Thoren M.H."/>
            <person name="Johannesson H."/>
        </authorList>
    </citation>
    <scope>NUCLEOTIDE SEQUENCE</scope>
    <source>
        <strain evidence="4">CBS 508.74</strain>
    </source>
</reference>
<name>A0AAN6QB70_9PEZI</name>
<dbReference type="EMBL" id="MU853397">
    <property type="protein sequence ID" value="KAK4106976.1"/>
    <property type="molecule type" value="Genomic_DNA"/>
</dbReference>
<evidence type="ECO:0000313" key="3">
    <source>
        <dbReference type="EMBL" id="KAK4106976.1"/>
    </source>
</evidence>
<evidence type="ECO:0000313" key="4">
    <source>
        <dbReference type="EMBL" id="KAK4106982.1"/>
    </source>
</evidence>
<dbReference type="RefSeq" id="XP_064664552.1">
    <property type="nucleotide sequence ID" value="XM_064812480.1"/>
</dbReference>
<proteinExistence type="predicted"/>
<evidence type="ECO:0000259" key="2">
    <source>
        <dbReference type="Pfam" id="PF16297"/>
    </source>
</evidence>
<feature type="non-terminal residue" evidence="4">
    <location>
        <position position="135"/>
    </location>
</feature>